<feature type="signal peptide" evidence="1">
    <location>
        <begin position="1"/>
        <end position="19"/>
    </location>
</feature>
<gene>
    <name evidence="2" type="ORF">LMG22037_06568</name>
</gene>
<keyword evidence="1" id="KW-0732">Signal</keyword>
<dbReference type="Proteomes" id="UP000494249">
    <property type="component" value="Unassembled WGS sequence"/>
</dbReference>
<proteinExistence type="predicted"/>
<dbReference type="EMBL" id="CADIKB010000079">
    <property type="protein sequence ID" value="CAB3742126.1"/>
    <property type="molecule type" value="Genomic_DNA"/>
</dbReference>
<reference evidence="2 3" key="1">
    <citation type="submission" date="2020-04" db="EMBL/GenBank/DDBJ databases">
        <authorList>
            <person name="De Canck E."/>
        </authorList>
    </citation>
    <scope>NUCLEOTIDE SEQUENCE [LARGE SCALE GENOMIC DNA]</scope>
    <source>
        <strain evidence="2 3">LMG 22037</strain>
    </source>
</reference>
<feature type="chain" id="PRO_5026770855" evidence="1">
    <location>
        <begin position="20"/>
        <end position="107"/>
    </location>
</feature>
<evidence type="ECO:0000313" key="2">
    <source>
        <dbReference type="EMBL" id="CAB3742126.1"/>
    </source>
</evidence>
<organism evidence="2 3">
    <name type="scientific">Paraburkholderia phenoliruptrix</name>
    <dbReference type="NCBI Taxonomy" id="252970"/>
    <lineage>
        <taxon>Bacteria</taxon>
        <taxon>Pseudomonadati</taxon>
        <taxon>Pseudomonadota</taxon>
        <taxon>Betaproteobacteria</taxon>
        <taxon>Burkholderiales</taxon>
        <taxon>Burkholderiaceae</taxon>
        <taxon>Paraburkholderia</taxon>
    </lineage>
</organism>
<protein>
    <submittedName>
        <fullName evidence="2">Uncharacterized protein</fullName>
    </submittedName>
</protein>
<dbReference type="RefSeq" id="WP_028362171.1">
    <property type="nucleotide sequence ID" value="NZ_CADFGL010000046.1"/>
</dbReference>
<evidence type="ECO:0000313" key="3">
    <source>
        <dbReference type="Proteomes" id="UP000494249"/>
    </source>
</evidence>
<name>A0A6J5CQU7_9BURK</name>
<accession>A0A6J5CQU7</accession>
<sequence length="107" mass="11953">MKKIIGVIALLAVAWIAINTNIPTPPKSKVCSVEWFSYVGQHYFDISDGQGHGPDPGSSEWLGSVEWKAKLPIRANLPDVERCERIQQQLERHTFIINNALGLEISL</sequence>
<evidence type="ECO:0000256" key="1">
    <source>
        <dbReference type="SAM" id="SignalP"/>
    </source>
</evidence>
<dbReference type="AlphaFoldDB" id="A0A6J5CQU7"/>